<name>A0A8K0WU00_9HYPO</name>
<dbReference type="PANTHER" id="PTHR10366:SF564">
    <property type="entry name" value="STEROL-4-ALPHA-CARBOXYLATE 3-DEHYDROGENASE, DECARBOXYLATING"/>
    <property type="match status" value="1"/>
</dbReference>
<gene>
    <name evidence="4" type="ORF">B0I35DRAFT_349601</name>
</gene>
<evidence type="ECO:0000259" key="3">
    <source>
        <dbReference type="Pfam" id="PF01370"/>
    </source>
</evidence>
<keyword evidence="1" id="KW-0560">Oxidoreductase</keyword>
<dbReference type="Proteomes" id="UP000813444">
    <property type="component" value="Unassembled WGS sequence"/>
</dbReference>
<accession>A0A8K0WU00</accession>
<dbReference type="GO" id="GO:0016616">
    <property type="term" value="F:oxidoreductase activity, acting on the CH-OH group of donors, NAD or NADP as acceptor"/>
    <property type="evidence" value="ECO:0007669"/>
    <property type="project" value="TreeGrafter"/>
</dbReference>
<dbReference type="OrthoDB" id="2735536at2759"/>
<dbReference type="InterPro" id="IPR001509">
    <property type="entry name" value="Epimerase_deHydtase"/>
</dbReference>
<feature type="domain" description="NAD-dependent epimerase/dehydratase" evidence="3">
    <location>
        <begin position="5"/>
        <end position="261"/>
    </location>
</feature>
<evidence type="ECO:0000313" key="4">
    <source>
        <dbReference type="EMBL" id="KAH7324766.1"/>
    </source>
</evidence>
<comment type="similarity">
    <text evidence="2">Belongs to the NAD(P)-dependent epimerase/dehydratase family. Dihydroflavonol-4-reductase subfamily.</text>
</comment>
<dbReference type="PANTHER" id="PTHR10366">
    <property type="entry name" value="NAD DEPENDENT EPIMERASE/DEHYDRATASE"/>
    <property type="match status" value="1"/>
</dbReference>
<dbReference type="Pfam" id="PF01370">
    <property type="entry name" value="Epimerase"/>
    <property type="match status" value="1"/>
</dbReference>
<sequence length="335" mass="36399">MAGTILITGASGYVGGQILNELLKHGYDVRLVARSEQSADKAISNFPGMASRFSKAIVPDITKAEAYKDAFDGVTGVIHTASPFVLHPDDNVKDLLEPAVNASLAILQAAHEWGHQVTRVVATSSFASINDVLKAQRVGYQYDEKDWNPMTWEEASTAPGVVAYCASKALAERAMWDYVRDNKPKFTLATICPPWVFGPYAHEITSTKHLSESLGQLHSMIGASDVPPFDFGGCADSREVASAHVLALEKPEAAGERFLVGQEFRFQMAADVARAAFPQVKDRIPEGQPGYKEPAYNVDGSKATRVLGLQYRPVEETLKDSFAQILHAMEVEGTA</sequence>
<evidence type="ECO:0000256" key="2">
    <source>
        <dbReference type="ARBA" id="ARBA00023445"/>
    </source>
</evidence>
<keyword evidence="5" id="KW-1185">Reference proteome</keyword>
<organism evidence="4 5">
    <name type="scientific">Stachybotrys elegans</name>
    <dbReference type="NCBI Taxonomy" id="80388"/>
    <lineage>
        <taxon>Eukaryota</taxon>
        <taxon>Fungi</taxon>
        <taxon>Dikarya</taxon>
        <taxon>Ascomycota</taxon>
        <taxon>Pezizomycotina</taxon>
        <taxon>Sordariomycetes</taxon>
        <taxon>Hypocreomycetidae</taxon>
        <taxon>Hypocreales</taxon>
        <taxon>Stachybotryaceae</taxon>
        <taxon>Stachybotrys</taxon>
    </lineage>
</organism>
<dbReference type="EMBL" id="JAGPNK010000003">
    <property type="protein sequence ID" value="KAH7324766.1"/>
    <property type="molecule type" value="Genomic_DNA"/>
</dbReference>
<proteinExistence type="inferred from homology"/>
<dbReference type="InterPro" id="IPR050425">
    <property type="entry name" value="NAD(P)_dehydrat-like"/>
</dbReference>
<evidence type="ECO:0000256" key="1">
    <source>
        <dbReference type="ARBA" id="ARBA00023002"/>
    </source>
</evidence>
<comment type="caution">
    <text evidence="4">The sequence shown here is derived from an EMBL/GenBank/DDBJ whole genome shotgun (WGS) entry which is preliminary data.</text>
</comment>
<dbReference type="AlphaFoldDB" id="A0A8K0WU00"/>
<reference evidence="4" key="1">
    <citation type="journal article" date="2021" name="Nat. Commun.">
        <title>Genetic determinants of endophytism in the Arabidopsis root mycobiome.</title>
        <authorList>
            <person name="Mesny F."/>
            <person name="Miyauchi S."/>
            <person name="Thiergart T."/>
            <person name="Pickel B."/>
            <person name="Atanasova L."/>
            <person name="Karlsson M."/>
            <person name="Huettel B."/>
            <person name="Barry K.W."/>
            <person name="Haridas S."/>
            <person name="Chen C."/>
            <person name="Bauer D."/>
            <person name="Andreopoulos W."/>
            <person name="Pangilinan J."/>
            <person name="LaButti K."/>
            <person name="Riley R."/>
            <person name="Lipzen A."/>
            <person name="Clum A."/>
            <person name="Drula E."/>
            <person name="Henrissat B."/>
            <person name="Kohler A."/>
            <person name="Grigoriev I.V."/>
            <person name="Martin F.M."/>
            <person name="Hacquard S."/>
        </authorList>
    </citation>
    <scope>NUCLEOTIDE SEQUENCE</scope>
    <source>
        <strain evidence="4">MPI-CAGE-CH-0235</strain>
    </source>
</reference>
<dbReference type="InterPro" id="IPR036291">
    <property type="entry name" value="NAD(P)-bd_dom_sf"/>
</dbReference>
<dbReference type="SUPFAM" id="SSF51735">
    <property type="entry name" value="NAD(P)-binding Rossmann-fold domains"/>
    <property type="match status" value="1"/>
</dbReference>
<evidence type="ECO:0000313" key="5">
    <source>
        <dbReference type="Proteomes" id="UP000813444"/>
    </source>
</evidence>
<protein>
    <recommendedName>
        <fullName evidence="3">NAD-dependent epimerase/dehydratase domain-containing protein</fullName>
    </recommendedName>
</protein>
<dbReference type="Gene3D" id="3.40.50.720">
    <property type="entry name" value="NAD(P)-binding Rossmann-like Domain"/>
    <property type="match status" value="1"/>
</dbReference>